<dbReference type="InterPro" id="IPR011006">
    <property type="entry name" value="CheY-like_superfamily"/>
</dbReference>
<protein>
    <submittedName>
        <fullName evidence="3">Two-component system, chemotaxis family, response regulator CheY</fullName>
    </submittedName>
</protein>
<name>A0A239H1R7_EKHLU</name>
<evidence type="ECO:0000313" key="3">
    <source>
        <dbReference type="EMBL" id="SNS75112.1"/>
    </source>
</evidence>
<dbReference type="AlphaFoldDB" id="A0A239H1R7"/>
<dbReference type="InterPro" id="IPR001789">
    <property type="entry name" value="Sig_transdc_resp-reg_receiver"/>
</dbReference>
<dbReference type="Proteomes" id="UP000198393">
    <property type="component" value="Unassembled WGS sequence"/>
</dbReference>
<sequence>MRVLIVDDSTYIRSSLRSLLHDNGYEVVGEAKNGESAIDLALELNPDVITLDNILPDMTGLDVLKTINTDDFTSKVIMISAVGQQSAIVEAMENGAKHYLVKPFDNEELIGILRGLDEET</sequence>
<dbReference type="RefSeq" id="WP_089355860.1">
    <property type="nucleotide sequence ID" value="NZ_FZPD01000002.1"/>
</dbReference>
<feature type="domain" description="Response regulatory" evidence="2">
    <location>
        <begin position="2"/>
        <end position="117"/>
    </location>
</feature>
<organism evidence="3 4">
    <name type="scientific">Ekhidna lutea</name>
    <dbReference type="NCBI Taxonomy" id="447679"/>
    <lineage>
        <taxon>Bacteria</taxon>
        <taxon>Pseudomonadati</taxon>
        <taxon>Bacteroidota</taxon>
        <taxon>Cytophagia</taxon>
        <taxon>Cytophagales</taxon>
        <taxon>Reichenbachiellaceae</taxon>
        <taxon>Ekhidna</taxon>
    </lineage>
</organism>
<dbReference type="GO" id="GO:0000160">
    <property type="term" value="P:phosphorelay signal transduction system"/>
    <property type="evidence" value="ECO:0007669"/>
    <property type="project" value="InterPro"/>
</dbReference>
<dbReference type="EMBL" id="FZPD01000002">
    <property type="protein sequence ID" value="SNS75112.1"/>
    <property type="molecule type" value="Genomic_DNA"/>
</dbReference>
<evidence type="ECO:0000259" key="2">
    <source>
        <dbReference type="PROSITE" id="PS50110"/>
    </source>
</evidence>
<dbReference type="PANTHER" id="PTHR43228">
    <property type="entry name" value="TWO-COMPONENT RESPONSE REGULATOR"/>
    <property type="match status" value="1"/>
</dbReference>
<evidence type="ECO:0000313" key="4">
    <source>
        <dbReference type="Proteomes" id="UP000198393"/>
    </source>
</evidence>
<accession>A0A239H1R7</accession>
<dbReference type="PROSITE" id="PS50110">
    <property type="entry name" value="RESPONSE_REGULATORY"/>
    <property type="match status" value="1"/>
</dbReference>
<keyword evidence="4" id="KW-1185">Reference proteome</keyword>
<dbReference type="Gene3D" id="3.40.50.2300">
    <property type="match status" value="1"/>
</dbReference>
<dbReference type="Pfam" id="PF00072">
    <property type="entry name" value="Response_reg"/>
    <property type="match status" value="1"/>
</dbReference>
<keyword evidence="1" id="KW-0597">Phosphoprotein</keyword>
<dbReference type="SMART" id="SM00448">
    <property type="entry name" value="REC"/>
    <property type="match status" value="1"/>
</dbReference>
<gene>
    <name evidence="3" type="ORF">SAMN05421640_1099</name>
</gene>
<dbReference type="PANTHER" id="PTHR43228:SF1">
    <property type="entry name" value="TWO-COMPONENT RESPONSE REGULATOR ARR22"/>
    <property type="match status" value="1"/>
</dbReference>
<reference evidence="3 4" key="1">
    <citation type="submission" date="2017-06" db="EMBL/GenBank/DDBJ databases">
        <authorList>
            <person name="Kim H.J."/>
            <person name="Triplett B.A."/>
        </authorList>
    </citation>
    <scope>NUCLEOTIDE SEQUENCE [LARGE SCALE GENOMIC DNA]</scope>
    <source>
        <strain evidence="3 4">DSM 19307</strain>
    </source>
</reference>
<evidence type="ECO:0000256" key="1">
    <source>
        <dbReference type="PROSITE-ProRule" id="PRU00169"/>
    </source>
</evidence>
<proteinExistence type="predicted"/>
<dbReference type="SUPFAM" id="SSF52172">
    <property type="entry name" value="CheY-like"/>
    <property type="match status" value="1"/>
</dbReference>
<dbReference type="InterPro" id="IPR052048">
    <property type="entry name" value="ST_Response_Regulator"/>
</dbReference>
<dbReference type="OrthoDB" id="9789181at2"/>
<feature type="modified residue" description="4-aspartylphosphate" evidence="1">
    <location>
        <position position="52"/>
    </location>
</feature>